<evidence type="ECO:0000313" key="2">
    <source>
        <dbReference type="Proteomes" id="UP000761534"/>
    </source>
</evidence>
<dbReference type="AlphaFoldDB" id="A0A642V7T6"/>
<name>A0A642V7T6_9ASCO</name>
<accession>A0A642V7T6</accession>
<gene>
    <name evidence="1" type="ORF">TRICI_001902</name>
</gene>
<comment type="caution">
    <text evidence="1">The sequence shown here is derived from an EMBL/GenBank/DDBJ whole genome shotgun (WGS) entry which is preliminary data.</text>
</comment>
<keyword evidence="2" id="KW-1185">Reference proteome</keyword>
<evidence type="ECO:0000313" key="1">
    <source>
        <dbReference type="EMBL" id="KAA8915888.1"/>
    </source>
</evidence>
<dbReference type="VEuPathDB" id="FungiDB:TRICI_001902"/>
<dbReference type="Proteomes" id="UP000761534">
    <property type="component" value="Unassembled WGS sequence"/>
</dbReference>
<organism evidence="1 2">
    <name type="scientific">Trichomonascus ciferrii</name>
    <dbReference type="NCBI Taxonomy" id="44093"/>
    <lineage>
        <taxon>Eukaryota</taxon>
        <taxon>Fungi</taxon>
        <taxon>Dikarya</taxon>
        <taxon>Ascomycota</taxon>
        <taxon>Saccharomycotina</taxon>
        <taxon>Dipodascomycetes</taxon>
        <taxon>Dipodascales</taxon>
        <taxon>Trichomonascaceae</taxon>
        <taxon>Trichomonascus</taxon>
        <taxon>Trichomonascus ciferrii complex</taxon>
    </lineage>
</organism>
<sequence>MNRFTGGMKKVRSGLMFWIQRLKRVEFNQTMPSSPYAAPRRLGPNPKTNRYFVYCFDNVIGLMEKKCRPFKRFHIKIEDPHLPPRIVGWTVQKVNKSPLDFSLNLSISFDEPLSKTYKIGSKISAINFDLSRTRSSFPRWLKSGKDTELQKIGIRYQKSRNPMEIIERIHNLSIPLKKLCIAHSEIRLTEHITPNCWWIFNVSSLELKDCSLSVEAVSSSYNCFIKQFQWSNTGTEFKHNSLEVSFHNECPTAKLLDPLLPNLEILTLEVTGKKPAYLFGDVISISPLKKLRIHADFIDLSKIACLQSLANLKTFYLITRDHHRSPTQSEFDSFKKTLNCERAHLDIKRSYLCCTSQPPSEPEPSRPYSGRFYLSPQPYYYEPNFQRRVLLQREESTDNQDVFQPYAFLTHDASHEGGFIVRPYRTGATNRIYLAS</sequence>
<protein>
    <submittedName>
        <fullName evidence="1">Uncharacterized protein</fullName>
    </submittedName>
</protein>
<reference evidence="1" key="1">
    <citation type="journal article" date="2019" name="G3 (Bethesda)">
        <title>Genome Assemblies of Two Rare Opportunistic Yeast Pathogens: Diutina rugosa (syn. Candida rugosa) and Trichomonascus ciferrii (syn. Candida ciferrii).</title>
        <authorList>
            <person name="Mixao V."/>
            <person name="Saus E."/>
            <person name="Hansen A.P."/>
            <person name="Lass-Florl C."/>
            <person name="Gabaldon T."/>
        </authorList>
    </citation>
    <scope>NUCLEOTIDE SEQUENCE</scope>
    <source>
        <strain evidence="1">CBS 4856</strain>
    </source>
</reference>
<proteinExistence type="predicted"/>
<dbReference type="EMBL" id="SWFS01000131">
    <property type="protein sequence ID" value="KAA8915888.1"/>
    <property type="molecule type" value="Genomic_DNA"/>
</dbReference>